<sequence length="167" mass="19394">MLISLLLLLGFLTKSGFSSLSTEDADAVFYTGNGMRVLYSNSFSSPGNDPLLGLVLGLNGGVRSGYTPYYQYTHYGTPTYYPSQYSNNYNYYANNQNRYNYGYQGYQQTRQQPYGYTQQQRYNYQQPQQCRTVRFVDYVNRYLPRYYCDCPPYGVSYQYYGCQSHAG</sequence>
<accession>A0A2A2J835</accession>
<comment type="caution">
    <text evidence="2">The sequence shown here is derived from an EMBL/GenBank/DDBJ whole genome shotgun (WGS) entry which is preliminary data.</text>
</comment>
<gene>
    <name evidence="2" type="ORF">WR25_23830</name>
</gene>
<feature type="chain" id="PRO_5012742444" evidence="1">
    <location>
        <begin position="19"/>
        <end position="167"/>
    </location>
</feature>
<feature type="signal peptide" evidence="1">
    <location>
        <begin position="1"/>
        <end position="18"/>
    </location>
</feature>
<organism evidence="2 3">
    <name type="scientific">Diploscapter pachys</name>
    <dbReference type="NCBI Taxonomy" id="2018661"/>
    <lineage>
        <taxon>Eukaryota</taxon>
        <taxon>Metazoa</taxon>
        <taxon>Ecdysozoa</taxon>
        <taxon>Nematoda</taxon>
        <taxon>Chromadorea</taxon>
        <taxon>Rhabditida</taxon>
        <taxon>Rhabditina</taxon>
        <taxon>Rhabditomorpha</taxon>
        <taxon>Rhabditoidea</taxon>
        <taxon>Rhabditidae</taxon>
        <taxon>Diploscapter</taxon>
    </lineage>
</organism>
<keyword evidence="3" id="KW-1185">Reference proteome</keyword>
<evidence type="ECO:0000256" key="1">
    <source>
        <dbReference type="SAM" id="SignalP"/>
    </source>
</evidence>
<dbReference type="EMBL" id="LIAE01010614">
    <property type="protein sequence ID" value="PAV57926.1"/>
    <property type="molecule type" value="Genomic_DNA"/>
</dbReference>
<proteinExistence type="predicted"/>
<keyword evidence="1" id="KW-0732">Signal</keyword>
<dbReference type="AlphaFoldDB" id="A0A2A2J835"/>
<dbReference type="Proteomes" id="UP000218231">
    <property type="component" value="Unassembled WGS sequence"/>
</dbReference>
<evidence type="ECO:0000313" key="3">
    <source>
        <dbReference type="Proteomes" id="UP000218231"/>
    </source>
</evidence>
<reference evidence="2 3" key="1">
    <citation type="journal article" date="2017" name="Curr. Biol.">
        <title>Genome architecture and evolution of a unichromosomal asexual nematode.</title>
        <authorList>
            <person name="Fradin H."/>
            <person name="Zegar C."/>
            <person name="Gutwein M."/>
            <person name="Lucas J."/>
            <person name="Kovtun M."/>
            <person name="Corcoran D."/>
            <person name="Baugh L.R."/>
            <person name="Kiontke K."/>
            <person name="Gunsalus K."/>
            <person name="Fitch D.H."/>
            <person name="Piano F."/>
        </authorList>
    </citation>
    <scope>NUCLEOTIDE SEQUENCE [LARGE SCALE GENOMIC DNA]</scope>
    <source>
        <strain evidence="2">PF1309</strain>
    </source>
</reference>
<evidence type="ECO:0000313" key="2">
    <source>
        <dbReference type="EMBL" id="PAV57926.1"/>
    </source>
</evidence>
<name>A0A2A2J835_9BILA</name>
<protein>
    <submittedName>
        <fullName evidence="2">Uncharacterized protein</fullName>
    </submittedName>
</protein>